<organism evidence="5 6">
    <name type="scientific">Rhodococcus ruber</name>
    <dbReference type="NCBI Taxonomy" id="1830"/>
    <lineage>
        <taxon>Bacteria</taxon>
        <taxon>Bacillati</taxon>
        <taxon>Actinomycetota</taxon>
        <taxon>Actinomycetes</taxon>
        <taxon>Mycobacteriales</taxon>
        <taxon>Nocardiaceae</taxon>
        <taxon>Rhodococcus</taxon>
    </lineage>
</organism>
<sequence length="177" mass="20186">MTEADARDLDYWSFVELANRRLSNRYGDYHEQATEVLLTLNRASDIVTYDLEAAVHRPRGRSWSAYRLMFVTWLAGPIEPKMAAKLTGMSRAAVSNLAKPLVEAGLLTRTPDPEDGRSVRLSLTEAGEQEIVETFRAQNEREAAWVDVLSEAEQQILVMLLNKLITKRSQFDMRDRN</sequence>
<dbReference type="GO" id="GO:0003677">
    <property type="term" value="F:DNA binding"/>
    <property type="evidence" value="ECO:0007669"/>
    <property type="project" value="UniProtKB-KW"/>
</dbReference>
<dbReference type="PROSITE" id="PS01117">
    <property type="entry name" value="HTH_MARR_1"/>
    <property type="match status" value="1"/>
</dbReference>
<protein>
    <submittedName>
        <fullName evidence="5">MarR family transcriptional regulator</fullName>
    </submittedName>
</protein>
<evidence type="ECO:0000256" key="2">
    <source>
        <dbReference type="ARBA" id="ARBA00023125"/>
    </source>
</evidence>
<gene>
    <name evidence="5" type="ORF">RHRU231_840025</name>
</gene>
<feature type="domain" description="HTH marR-type" evidence="4">
    <location>
        <begin position="30"/>
        <end position="166"/>
    </location>
</feature>
<keyword evidence="2" id="KW-0238">DNA-binding</keyword>
<dbReference type="InterPro" id="IPR036388">
    <property type="entry name" value="WH-like_DNA-bd_sf"/>
</dbReference>
<evidence type="ECO:0000313" key="5">
    <source>
        <dbReference type="EMBL" id="CDZ91496.1"/>
    </source>
</evidence>
<dbReference type="Gene3D" id="1.10.10.10">
    <property type="entry name" value="Winged helix-like DNA-binding domain superfamily/Winged helix DNA-binding domain"/>
    <property type="match status" value="1"/>
</dbReference>
<dbReference type="PANTHER" id="PTHR33164:SF43">
    <property type="entry name" value="HTH-TYPE TRANSCRIPTIONAL REPRESSOR YETL"/>
    <property type="match status" value="1"/>
</dbReference>
<dbReference type="GO" id="GO:0003700">
    <property type="term" value="F:DNA-binding transcription factor activity"/>
    <property type="evidence" value="ECO:0007669"/>
    <property type="project" value="InterPro"/>
</dbReference>
<dbReference type="InterPro" id="IPR036390">
    <property type="entry name" value="WH_DNA-bd_sf"/>
</dbReference>
<name>A0A098BUV1_9NOCA</name>
<dbReference type="Pfam" id="PF12802">
    <property type="entry name" value="MarR_2"/>
    <property type="match status" value="1"/>
</dbReference>
<dbReference type="EMBL" id="CCSD01000099">
    <property type="protein sequence ID" value="CDZ91496.1"/>
    <property type="molecule type" value="Genomic_DNA"/>
</dbReference>
<accession>A0A098BUV1</accession>
<evidence type="ECO:0000256" key="3">
    <source>
        <dbReference type="ARBA" id="ARBA00023163"/>
    </source>
</evidence>
<dbReference type="InterPro" id="IPR039422">
    <property type="entry name" value="MarR/SlyA-like"/>
</dbReference>
<dbReference type="eggNOG" id="COG1846">
    <property type="taxonomic scope" value="Bacteria"/>
</dbReference>
<dbReference type="SUPFAM" id="SSF46785">
    <property type="entry name" value="Winged helix' DNA-binding domain"/>
    <property type="match status" value="1"/>
</dbReference>
<keyword evidence="1" id="KW-0805">Transcription regulation</keyword>
<dbReference type="InterPro" id="IPR023187">
    <property type="entry name" value="Tscrpt_reg_MarR-type_CS"/>
</dbReference>
<dbReference type="PANTHER" id="PTHR33164">
    <property type="entry name" value="TRANSCRIPTIONAL REGULATOR, MARR FAMILY"/>
    <property type="match status" value="1"/>
</dbReference>
<dbReference type="InterPro" id="IPR000835">
    <property type="entry name" value="HTH_MarR-typ"/>
</dbReference>
<dbReference type="PROSITE" id="PS50995">
    <property type="entry name" value="HTH_MARR_2"/>
    <property type="match status" value="1"/>
</dbReference>
<proteinExistence type="predicted"/>
<dbReference type="GO" id="GO:0006950">
    <property type="term" value="P:response to stress"/>
    <property type="evidence" value="ECO:0007669"/>
    <property type="project" value="TreeGrafter"/>
</dbReference>
<evidence type="ECO:0000256" key="1">
    <source>
        <dbReference type="ARBA" id="ARBA00023015"/>
    </source>
</evidence>
<dbReference type="AlphaFoldDB" id="A0A098BUV1"/>
<reference evidence="5 6" key="1">
    <citation type="journal article" date="2014" name="Genome Announc.">
        <title>Draft Genome Sequence of Propane- and Butane-Oxidizing Actinobacterium Rhodococcus ruber IEGM 231.</title>
        <authorList>
            <person name="Ivshina I.B."/>
            <person name="Kuyukina M.S."/>
            <person name="Krivoruchko A.V."/>
            <person name="Barbe V."/>
            <person name="Fischer C."/>
        </authorList>
    </citation>
    <scope>NUCLEOTIDE SEQUENCE [LARGE SCALE GENOMIC DNA]</scope>
</reference>
<dbReference type="OrthoDB" id="4404499at2"/>
<keyword evidence="3" id="KW-0804">Transcription</keyword>
<evidence type="ECO:0000313" key="6">
    <source>
        <dbReference type="Proteomes" id="UP000042997"/>
    </source>
</evidence>
<dbReference type="SMART" id="SM00347">
    <property type="entry name" value="HTH_MARR"/>
    <property type="match status" value="1"/>
</dbReference>
<dbReference type="PRINTS" id="PR00598">
    <property type="entry name" value="HTHMARR"/>
</dbReference>
<dbReference type="RefSeq" id="WP_040274697.1">
    <property type="nucleotide sequence ID" value="NZ_JAJNCM010000014.1"/>
</dbReference>
<evidence type="ECO:0000259" key="4">
    <source>
        <dbReference type="PROSITE" id="PS50995"/>
    </source>
</evidence>
<dbReference type="Proteomes" id="UP000042997">
    <property type="component" value="Unassembled WGS sequence"/>
</dbReference>